<gene>
    <name evidence="1" type="ORF">MTR_0492s0010</name>
</gene>
<name>A0A072TQQ1_MEDTR</name>
<dbReference type="EnsemblPlants" id="KEH15850">
    <property type="protein sequence ID" value="KEH15850"/>
    <property type="gene ID" value="MTR_0492s0010"/>
</dbReference>
<dbReference type="AlphaFoldDB" id="A0A072TQQ1"/>
<evidence type="ECO:0000313" key="1">
    <source>
        <dbReference type="EMBL" id="KEH15850.1"/>
    </source>
</evidence>
<keyword evidence="3" id="KW-1185">Reference proteome</keyword>
<sequence length="200" mass="21855">MYGSSMKFFDQEGNPVEDGIAFHVLHTLSSGTLSKNEICYGLSYETKLRYDDGSGTYSEALSWVAPTCDPSGSTKVMERGYGLFGWSGELREAGFTEQRIPLAPNSGGTTGCCTSSPLSPGPRDIDLHPCPEAQLSTWERAGQHIAANRPAKQAVATFHHFGAPTWVTSWRYPTQQTIKHNAWLLVQPQGQSQEDGLTNV</sequence>
<protein>
    <submittedName>
        <fullName evidence="1 2">Uncharacterized protein</fullName>
    </submittedName>
</protein>
<dbReference type="Proteomes" id="UP000002051">
    <property type="component" value="Unassembled WGS sequence"/>
</dbReference>
<evidence type="ECO:0000313" key="3">
    <source>
        <dbReference type="Proteomes" id="UP000002051"/>
    </source>
</evidence>
<dbReference type="EMBL" id="KL403217">
    <property type="protein sequence ID" value="KEH15850.1"/>
    <property type="molecule type" value="Genomic_DNA"/>
</dbReference>
<reference evidence="1 3" key="2">
    <citation type="journal article" date="2014" name="BMC Genomics">
        <title>An improved genome release (version Mt4.0) for the model legume Medicago truncatula.</title>
        <authorList>
            <person name="Tang H."/>
            <person name="Krishnakumar V."/>
            <person name="Bidwell S."/>
            <person name="Rosen B."/>
            <person name="Chan A."/>
            <person name="Zhou S."/>
            <person name="Gentzbittel L."/>
            <person name="Childs K.L."/>
            <person name="Yandell M."/>
            <person name="Gundlach H."/>
            <person name="Mayer K.F."/>
            <person name="Schwartz D.C."/>
            <person name="Town C.D."/>
        </authorList>
    </citation>
    <scope>GENOME REANNOTATION</scope>
    <source>
        <strain evidence="1">A17</strain>
        <strain evidence="2 3">cv. Jemalong A17</strain>
    </source>
</reference>
<dbReference type="PaxDb" id="3880-AES60248"/>
<proteinExistence type="predicted"/>
<evidence type="ECO:0000313" key="2">
    <source>
        <dbReference type="EnsemblPlants" id="KEH15850"/>
    </source>
</evidence>
<dbReference type="AntiFam" id="ANF00038">
    <property type="entry name" value="Overlaps SRP RNA, same strand"/>
</dbReference>
<accession>A0A072TQQ1</accession>
<reference evidence="1 3" key="1">
    <citation type="journal article" date="2011" name="Nature">
        <title>The Medicago genome provides insight into the evolution of rhizobial symbioses.</title>
        <authorList>
            <person name="Young N.D."/>
            <person name="Debelle F."/>
            <person name="Oldroyd G.E."/>
            <person name="Geurts R."/>
            <person name="Cannon S.B."/>
            <person name="Udvardi M.K."/>
            <person name="Benedito V.A."/>
            <person name="Mayer K.F."/>
            <person name="Gouzy J."/>
            <person name="Schoof H."/>
            <person name="Van de Peer Y."/>
            <person name="Proost S."/>
            <person name="Cook D.R."/>
            <person name="Meyers B.C."/>
            <person name="Spannagl M."/>
            <person name="Cheung F."/>
            <person name="De Mita S."/>
            <person name="Krishnakumar V."/>
            <person name="Gundlach H."/>
            <person name="Zhou S."/>
            <person name="Mudge J."/>
            <person name="Bharti A.K."/>
            <person name="Murray J.D."/>
            <person name="Naoumkina M.A."/>
            <person name="Rosen B."/>
            <person name="Silverstein K.A."/>
            <person name="Tang H."/>
            <person name="Rombauts S."/>
            <person name="Zhao P.X."/>
            <person name="Zhou P."/>
            <person name="Barbe V."/>
            <person name="Bardou P."/>
            <person name="Bechner M."/>
            <person name="Bellec A."/>
            <person name="Berger A."/>
            <person name="Berges H."/>
            <person name="Bidwell S."/>
            <person name="Bisseling T."/>
            <person name="Choisne N."/>
            <person name="Couloux A."/>
            <person name="Denny R."/>
            <person name="Deshpande S."/>
            <person name="Dai X."/>
            <person name="Doyle J.J."/>
            <person name="Dudez A.M."/>
            <person name="Farmer A.D."/>
            <person name="Fouteau S."/>
            <person name="Franken C."/>
            <person name="Gibelin C."/>
            <person name="Gish J."/>
            <person name="Goldstein S."/>
            <person name="Gonzalez A.J."/>
            <person name="Green P.J."/>
            <person name="Hallab A."/>
            <person name="Hartog M."/>
            <person name="Hua A."/>
            <person name="Humphray S.J."/>
            <person name="Jeong D.H."/>
            <person name="Jing Y."/>
            <person name="Jocker A."/>
            <person name="Kenton S.M."/>
            <person name="Kim D.J."/>
            <person name="Klee K."/>
            <person name="Lai H."/>
            <person name="Lang C."/>
            <person name="Lin S."/>
            <person name="Macmil S.L."/>
            <person name="Magdelenat G."/>
            <person name="Matthews L."/>
            <person name="McCorrison J."/>
            <person name="Monaghan E.L."/>
            <person name="Mun J.H."/>
            <person name="Najar F.Z."/>
            <person name="Nicholson C."/>
            <person name="Noirot C."/>
            <person name="O'Bleness M."/>
            <person name="Paule C.R."/>
            <person name="Poulain J."/>
            <person name="Prion F."/>
            <person name="Qin B."/>
            <person name="Qu C."/>
            <person name="Retzel E.F."/>
            <person name="Riddle C."/>
            <person name="Sallet E."/>
            <person name="Samain S."/>
            <person name="Samson N."/>
            <person name="Sanders I."/>
            <person name="Saurat O."/>
            <person name="Scarpelli C."/>
            <person name="Schiex T."/>
            <person name="Segurens B."/>
            <person name="Severin A.J."/>
            <person name="Sherrier D.J."/>
            <person name="Shi R."/>
            <person name="Sims S."/>
            <person name="Singer S.R."/>
            <person name="Sinharoy S."/>
            <person name="Sterck L."/>
            <person name="Viollet A."/>
            <person name="Wang B.B."/>
            <person name="Wang K."/>
            <person name="Wang M."/>
            <person name="Wang X."/>
            <person name="Warfsmann J."/>
            <person name="Weissenbach J."/>
            <person name="White D.D."/>
            <person name="White J.D."/>
            <person name="Wiley G.B."/>
            <person name="Wincker P."/>
            <person name="Xing Y."/>
            <person name="Yang L."/>
            <person name="Yao Z."/>
            <person name="Ying F."/>
            <person name="Zhai J."/>
            <person name="Zhou L."/>
            <person name="Zuber A."/>
            <person name="Denarie J."/>
            <person name="Dixon R.A."/>
            <person name="May G.D."/>
            <person name="Schwartz D.C."/>
            <person name="Rogers J."/>
            <person name="Quetier F."/>
            <person name="Town C.D."/>
            <person name="Roe B.A."/>
        </authorList>
    </citation>
    <scope>NUCLEOTIDE SEQUENCE [LARGE SCALE GENOMIC DNA]</scope>
    <source>
        <strain evidence="1">A17</strain>
        <strain evidence="2 3">cv. Jemalong A17</strain>
    </source>
</reference>
<reference evidence="2" key="3">
    <citation type="submission" date="2015-06" db="UniProtKB">
        <authorList>
            <consortium name="EnsemblPlants"/>
        </authorList>
    </citation>
    <scope>IDENTIFICATION</scope>
    <source>
        <strain evidence="2">cv. Jemalong A17</strain>
    </source>
</reference>
<dbReference type="HOGENOM" id="CLU_1368038_0_0_1"/>
<organism evidence="1 3">
    <name type="scientific">Medicago truncatula</name>
    <name type="common">Barrel medic</name>
    <name type="synonym">Medicago tribuloides</name>
    <dbReference type="NCBI Taxonomy" id="3880"/>
    <lineage>
        <taxon>Eukaryota</taxon>
        <taxon>Viridiplantae</taxon>
        <taxon>Streptophyta</taxon>
        <taxon>Embryophyta</taxon>
        <taxon>Tracheophyta</taxon>
        <taxon>Spermatophyta</taxon>
        <taxon>Magnoliopsida</taxon>
        <taxon>eudicotyledons</taxon>
        <taxon>Gunneridae</taxon>
        <taxon>Pentapetalae</taxon>
        <taxon>rosids</taxon>
        <taxon>fabids</taxon>
        <taxon>Fabales</taxon>
        <taxon>Fabaceae</taxon>
        <taxon>Papilionoideae</taxon>
        <taxon>50 kb inversion clade</taxon>
        <taxon>NPAAA clade</taxon>
        <taxon>Hologalegina</taxon>
        <taxon>IRL clade</taxon>
        <taxon>Trifolieae</taxon>
        <taxon>Medicago</taxon>
    </lineage>
</organism>